<feature type="chain" id="PRO_5039545491" evidence="3">
    <location>
        <begin position="21"/>
        <end position="353"/>
    </location>
</feature>
<dbReference type="InterPro" id="IPR029052">
    <property type="entry name" value="Metallo-depent_PP-like"/>
</dbReference>
<dbReference type="KEGG" id="npi:G7071_13670"/>
<dbReference type="PROSITE" id="PS51257">
    <property type="entry name" value="PROKAR_LIPOPROTEIN"/>
    <property type="match status" value="1"/>
</dbReference>
<dbReference type="RefSeq" id="WP_166319635.1">
    <property type="nucleotide sequence ID" value="NZ_CP049866.1"/>
</dbReference>
<keyword evidence="3" id="KW-0732">Signal</keyword>
<feature type="domain" description="Capsule synthesis protein CapA" evidence="4">
    <location>
        <begin position="49"/>
        <end position="297"/>
    </location>
</feature>
<name>A0A6G7YHN6_9ACTN</name>
<accession>A0A6G7YHN6</accession>
<dbReference type="AlphaFoldDB" id="A0A6G7YHN6"/>
<sequence length="353" mass="37095">MRWASVVAVALLCACTATPAADQGPPSPSGSTTPPPPREQPVAAPAEVTVAVLGDIMLGRRVAAAHADATDTLRELGPLLVRADVAVGNLESSLSTNGAPTQDPVTDSFAVSPRVLTGLGRAGLDALSLANNHTGDYGEQALVETLEAFEDSPIQPFGAGRDLAEATRAAVVERDGLRIGFLGFNAIGETPMAGPGRPGALTVRMPPRTGPLNRGDLSHVLRAVRRLDRRVDAVIVVPHWGAQYTHTPEPAQTIVGRRLVEAGADLVVGGHPHWVQSTERHRGVTIAHSLGNAVFDMDFSEQAMEGVVLTATVSKDRVREVELVPYRMDATFTPRLVSGAAARAILADVRSGR</sequence>
<feature type="region of interest" description="Disordered" evidence="2">
    <location>
        <begin position="18"/>
        <end position="42"/>
    </location>
</feature>
<dbReference type="CDD" id="cd07381">
    <property type="entry name" value="MPP_CapA"/>
    <property type="match status" value="1"/>
</dbReference>
<organism evidence="5 6">
    <name type="scientific">Nocardioides piscis</name>
    <dbReference type="NCBI Taxonomy" id="2714938"/>
    <lineage>
        <taxon>Bacteria</taxon>
        <taxon>Bacillati</taxon>
        <taxon>Actinomycetota</taxon>
        <taxon>Actinomycetes</taxon>
        <taxon>Propionibacteriales</taxon>
        <taxon>Nocardioidaceae</taxon>
        <taxon>Nocardioides</taxon>
    </lineage>
</organism>
<dbReference type="EMBL" id="CP049866">
    <property type="protein sequence ID" value="QIK76313.1"/>
    <property type="molecule type" value="Genomic_DNA"/>
</dbReference>
<gene>
    <name evidence="5" type="ORF">G7071_13670</name>
</gene>
<comment type="similarity">
    <text evidence="1">Belongs to the CapA family.</text>
</comment>
<reference evidence="5 6" key="1">
    <citation type="submission" date="2020-03" db="EMBL/GenBank/DDBJ databases">
        <title>Nocardioides sp. nov., isolated from fish.</title>
        <authorList>
            <person name="Hyun D.-W."/>
            <person name="Bae J.-W."/>
        </authorList>
    </citation>
    <scope>NUCLEOTIDE SEQUENCE [LARGE SCALE GENOMIC DNA]</scope>
    <source>
        <strain evidence="5 6">HDW12A</strain>
    </source>
</reference>
<keyword evidence="6" id="KW-1185">Reference proteome</keyword>
<evidence type="ECO:0000256" key="3">
    <source>
        <dbReference type="SAM" id="SignalP"/>
    </source>
</evidence>
<dbReference type="Proteomes" id="UP000502035">
    <property type="component" value="Chromosome"/>
</dbReference>
<evidence type="ECO:0000256" key="1">
    <source>
        <dbReference type="ARBA" id="ARBA00005662"/>
    </source>
</evidence>
<dbReference type="PANTHER" id="PTHR33393">
    <property type="entry name" value="POLYGLUTAMINE SYNTHESIS ACCESSORY PROTEIN RV0574C-RELATED"/>
    <property type="match status" value="1"/>
</dbReference>
<dbReference type="InterPro" id="IPR019079">
    <property type="entry name" value="Capsule_synth_CapA"/>
</dbReference>
<evidence type="ECO:0000313" key="5">
    <source>
        <dbReference type="EMBL" id="QIK76313.1"/>
    </source>
</evidence>
<feature type="signal peptide" evidence="3">
    <location>
        <begin position="1"/>
        <end position="20"/>
    </location>
</feature>
<evidence type="ECO:0000256" key="2">
    <source>
        <dbReference type="SAM" id="MobiDB-lite"/>
    </source>
</evidence>
<dbReference type="Gene3D" id="3.60.21.10">
    <property type="match status" value="1"/>
</dbReference>
<evidence type="ECO:0000313" key="6">
    <source>
        <dbReference type="Proteomes" id="UP000502035"/>
    </source>
</evidence>
<dbReference type="SMART" id="SM00854">
    <property type="entry name" value="PGA_cap"/>
    <property type="match status" value="1"/>
</dbReference>
<dbReference type="SUPFAM" id="SSF56300">
    <property type="entry name" value="Metallo-dependent phosphatases"/>
    <property type="match status" value="1"/>
</dbReference>
<protein>
    <submittedName>
        <fullName evidence="5">CapA family protein</fullName>
    </submittedName>
</protein>
<dbReference type="InterPro" id="IPR052169">
    <property type="entry name" value="CW_Biosynth-Accessory"/>
</dbReference>
<dbReference type="Pfam" id="PF09587">
    <property type="entry name" value="PGA_cap"/>
    <property type="match status" value="1"/>
</dbReference>
<proteinExistence type="inferred from homology"/>
<dbReference type="PANTHER" id="PTHR33393:SF13">
    <property type="entry name" value="PGA BIOSYNTHESIS PROTEIN CAPA"/>
    <property type="match status" value="1"/>
</dbReference>
<feature type="compositionally biased region" description="Pro residues" evidence="2">
    <location>
        <begin position="25"/>
        <end position="39"/>
    </location>
</feature>
<evidence type="ECO:0000259" key="4">
    <source>
        <dbReference type="SMART" id="SM00854"/>
    </source>
</evidence>